<dbReference type="InterPro" id="IPR043502">
    <property type="entry name" value="DNA/RNA_pol_sf"/>
</dbReference>
<dbReference type="EMBL" id="JBHSAF010000001">
    <property type="protein sequence ID" value="MFC3911989.1"/>
    <property type="molecule type" value="Genomic_DNA"/>
</dbReference>
<dbReference type="CDD" id="cd03586">
    <property type="entry name" value="PolY_Pol_IV_kappa"/>
    <property type="match status" value="1"/>
</dbReference>
<dbReference type="Gene3D" id="3.40.1170.60">
    <property type="match status" value="1"/>
</dbReference>
<keyword evidence="7 15" id="KW-0235">DNA replication</keyword>
<feature type="binding site" evidence="15">
    <location>
        <position position="8"/>
    </location>
    <ligand>
        <name>Mg(2+)</name>
        <dbReference type="ChEBI" id="CHEBI:18420"/>
    </ligand>
</feature>
<keyword evidence="5 15" id="KW-0808">Transferase</keyword>
<dbReference type="Pfam" id="PF00817">
    <property type="entry name" value="IMS"/>
    <property type="match status" value="1"/>
</dbReference>
<dbReference type="Gene3D" id="3.30.70.270">
    <property type="match status" value="1"/>
</dbReference>
<dbReference type="Gene3D" id="1.10.150.20">
    <property type="entry name" value="5' to 3' exonuclease, C-terminal subdomain"/>
    <property type="match status" value="1"/>
</dbReference>
<proteinExistence type="inferred from homology"/>
<keyword evidence="13 15" id="KW-0234">DNA repair</keyword>
<keyword evidence="11 15" id="KW-0239">DNA-directed DNA polymerase</keyword>
<feature type="site" description="Substrate discrimination" evidence="15">
    <location>
        <position position="13"/>
    </location>
</feature>
<name>A0ABV8CJB0_9GAMM</name>
<evidence type="ECO:0000256" key="5">
    <source>
        <dbReference type="ARBA" id="ARBA00022679"/>
    </source>
</evidence>
<keyword evidence="6 15" id="KW-0548">Nucleotidyltransferase</keyword>
<comment type="caution">
    <text evidence="17">The sequence shown here is derived from an EMBL/GenBank/DDBJ whole genome shotgun (WGS) entry which is preliminary data.</text>
</comment>
<evidence type="ECO:0000256" key="9">
    <source>
        <dbReference type="ARBA" id="ARBA00022763"/>
    </source>
</evidence>
<keyword evidence="10 15" id="KW-0460">Magnesium</keyword>
<dbReference type="InterPro" id="IPR022880">
    <property type="entry name" value="DNApol_IV"/>
</dbReference>
<dbReference type="InterPro" id="IPR050116">
    <property type="entry name" value="DNA_polymerase-Y"/>
</dbReference>
<dbReference type="RefSeq" id="WP_377149890.1">
    <property type="nucleotide sequence ID" value="NZ_JBHSAF010000001.1"/>
</dbReference>
<evidence type="ECO:0000256" key="14">
    <source>
        <dbReference type="ARBA" id="ARBA00049244"/>
    </source>
</evidence>
<keyword evidence="4 15" id="KW-0963">Cytoplasm</keyword>
<dbReference type="Proteomes" id="UP001595692">
    <property type="component" value="Unassembled WGS sequence"/>
</dbReference>
<comment type="cofactor">
    <cofactor evidence="15">
        <name>Mg(2+)</name>
        <dbReference type="ChEBI" id="CHEBI:18420"/>
    </cofactor>
    <text evidence="15">Binds 2 magnesium ions per subunit.</text>
</comment>
<dbReference type="GO" id="GO:0003887">
    <property type="term" value="F:DNA-directed DNA polymerase activity"/>
    <property type="evidence" value="ECO:0007669"/>
    <property type="project" value="UniProtKB-EC"/>
</dbReference>
<keyword evidence="12 15" id="KW-0238">DNA-binding</keyword>
<evidence type="ECO:0000313" key="18">
    <source>
        <dbReference type="Proteomes" id="UP001595692"/>
    </source>
</evidence>
<evidence type="ECO:0000256" key="2">
    <source>
        <dbReference type="ARBA" id="ARBA00010945"/>
    </source>
</evidence>
<sequence length="352" mass="38789">MRKIIHVDMDCFFAAVEMRDNPALREVPLAIGGSRERRGVISTCNYVARRFGVRSAMATATALRLCPHLTLLPGRMALYQQVSAQLREILERYSDCIEPLSLDEAYLDVSDVPWCQGSATRIAEAIRADIHRELGLTASAGVAPNKFLAKIASDLNKPDGLFVLPPERVAAFVATLPLRKIPGIGEKSAERLAAVGLQTCADVQAFSPYELVRQFGKTGQMLLQRSQGLDDRPVESSRIRKSVGVETTLAVDLQQLPQAASVMQQLLPDLLRRVQRHCPLASLVRQGVKLKFADFQQTTVERSVSGWHPELWPRLLQEAWLRGEGRAVRLVGISVGLPGVSDEANPQLSLNL</sequence>
<dbReference type="PANTHER" id="PTHR11076:SF33">
    <property type="entry name" value="DNA POLYMERASE KAPPA"/>
    <property type="match status" value="1"/>
</dbReference>
<dbReference type="InterPro" id="IPR017961">
    <property type="entry name" value="DNA_pol_Y-fam_little_finger"/>
</dbReference>
<dbReference type="PROSITE" id="PS50173">
    <property type="entry name" value="UMUC"/>
    <property type="match status" value="1"/>
</dbReference>
<dbReference type="SUPFAM" id="SSF56672">
    <property type="entry name" value="DNA/RNA polymerases"/>
    <property type="match status" value="1"/>
</dbReference>
<comment type="subcellular location">
    <subcellularLocation>
        <location evidence="1 15">Cytoplasm</location>
    </subcellularLocation>
</comment>
<dbReference type="InterPro" id="IPR001126">
    <property type="entry name" value="UmuC"/>
</dbReference>
<dbReference type="EC" id="2.7.7.7" evidence="15"/>
<dbReference type="Gene3D" id="3.30.1490.100">
    <property type="entry name" value="DNA polymerase, Y-family, little finger domain"/>
    <property type="match status" value="1"/>
</dbReference>
<evidence type="ECO:0000256" key="13">
    <source>
        <dbReference type="ARBA" id="ARBA00023204"/>
    </source>
</evidence>
<dbReference type="InterPro" id="IPR043128">
    <property type="entry name" value="Rev_trsase/Diguanyl_cyclase"/>
</dbReference>
<comment type="catalytic activity">
    <reaction evidence="14 15">
        <text>DNA(n) + a 2'-deoxyribonucleoside 5'-triphosphate = DNA(n+1) + diphosphate</text>
        <dbReference type="Rhea" id="RHEA:22508"/>
        <dbReference type="Rhea" id="RHEA-COMP:17339"/>
        <dbReference type="Rhea" id="RHEA-COMP:17340"/>
        <dbReference type="ChEBI" id="CHEBI:33019"/>
        <dbReference type="ChEBI" id="CHEBI:61560"/>
        <dbReference type="ChEBI" id="CHEBI:173112"/>
        <dbReference type="EC" id="2.7.7.7"/>
    </reaction>
</comment>
<dbReference type="HAMAP" id="MF_01113">
    <property type="entry name" value="DNApol_IV"/>
    <property type="match status" value="1"/>
</dbReference>
<comment type="similarity">
    <text evidence="2 15">Belongs to the DNA polymerase type-Y family.</text>
</comment>
<dbReference type="InterPro" id="IPR053848">
    <property type="entry name" value="IMS_HHH_1"/>
</dbReference>
<feature type="binding site" evidence="15">
    <location>
        <position position="103"/>
    </location>
    <ligand>
        <name>Mg(2+)</name>
        <dbReference type="ChEBI" id="CHEBI:18420"/>
    </ligand>
</feature>
<keyword evidence="8 15" id="KW-0479">Metal-binding</keyword>
<evidence type="ECO:0000256" key="4">
    <source>
        <dbReference type="ARBA" id="ARBA00022490"/>
    </source>
</evidence>
<organism evidence="17 18">
    <name type="scientific">Pseudaeromonas sharmana</name>
    <dbReference type="NCBI Taxonomy" id="328412"/>
    <lineage>
        <taxon>Bacteria</taxon>
        <taxon>Pseudomonadati</taxon>
        <taxon>Pseudomonadota</taxon>
        <taxon>Gammaproteobacteria</taxon>
        <taxon>Aeromonadales</taxon>
        <taxon>Aeromonadaceae</taxon>
        <taxon>Pseudaeromonas</taxon>
    </lineage>
</organism>
<feature type="active site" evidence="15">
    <location>
        <position position="104"/>
    </location>
</feature>
<reference evidence="18" key="1">
    <citation type="journal article" date="2019" name="Int. J. Syst. Evol. Microbiol.">
        <title>The Global Catalogue of Microorganisms (GCM) 10K type strain sequencing project: providing services to taxonomists for standard genome sequencing and annotation.</title>
        <authorList>
            <consortium name="The Broad Institute Genomics Platform"/>
            <consortium name="The Broad Institute Genome Sequencing Center for Infectious Disease"/>
            <person name="Wu L."/>
            <person name="Ma J."/>
        </authorList>
    </citation>
    <scope>NUCLEOTIDE SEQUENCE [LARGE SCALE GENOMIC DNA]</scope>
    <source>
        <strain evidence="18">CCUG 54939</strain>
    </source>
</reference>
<keyword evidence="9 15" id="KW-0227">DNA damage</keyword>
<dbReference type="Pfam" id="PF11799">
    <property type="entry name" value="IMS_C"/>
    <property type="match status" value="1"/>
</dbReference>
<evidence type="ECO:0000256" key="6">
    <source>
        <dbReference type="ARBA" id="ARBA00022695"/>
    </source>
</evidence>
<accession>A0ABV8CJB0</accession>
<dbReference type="Pfam" id="PF21999">
    <property type="entry name" value="IMS_HHH_1"/>
    <property type="match status" value="1"/>
</dbReference>
<comment type="subunit">
    <text evidence="15">Monomer.</text>
</comment>
<comment type="function">
    <text evidence="15">Poorly processive, error-prone DNA polymerase involved in untargeted mutagenesis. Copies undamaged DNA at stalled replication forks, which arise in vivo from mismatched or misaligned primer ends. These misaligned primers can be extended by PolIV. Exhibits no 3'-5' exonuclease (proofreading) activity. May be involved in translesional synthesis, in conjunction with the beta clamp from PolIII.</text>
</comment>
<evidence type="ECO:0000256" key="12">
    <source>
        <dbReference type="ARBA" id="ARBA00023125"/>
    </source>
</evidence>
<protein>
    <recommendedName>
        <fullName evidence="15">DNA polymerase IV</fullName>
        <shortName evidence="15">Pol IV</shortName>
        <ecNumber evidence="15">2.7.7.7</ecNumber>
    </recommendedName>
</protein>
<evidence type="ECO:0000256" key="3">
    <source>
        <dbReference type="ARBA" id="ARBA00022457"/>
    </source>
</evidence>
<evidence type="ECO:0000256" key="11">
    <source>
        <dbReference type="ARBA" id="ARBA00022932"/>
    </source>
</evidence>
<evidence type="ECO:0000256" key="8">
    <source>
        <dbReference type="ARBA" id="ARBA00022723"/>
    </source>
</evidence>
<evidence type="ECO:0000256" key="7">
    <source>
        <dbReference type="ARBA" id="ARBA00022705"/>
    </source>
</evidence>
<dbReference type="NCBIfam" id="NF002677">
    <property type="entry name" value="PRK02406.1"/>
    <property type="match status" value="1"/>
</dbReference>
<keyword evidence="18" id="KW-1185">Reference proteome</keyword>
<keyword evidence="3 15" id="KW-0515">Mutator protein</keyword>
<feature type="domain" description="UmuC" evidence="16">
    <location>
        <begin position="4"/>
        <end position="185"/>
    </location>
</feature>
<dbReference type="PANTHER" id="PTHR11076">
    <property type="entry name" value="DNA REPAIR POLYMERASE UMUC / TRANSFERASE FAMILY MEMBER"/>
    <property type="match status" value="1"/>
</dbReference>
<evidence type="ECO:0000259" key="16">
    <source>
        <dbReference type="PROSITE" id="PS50173"/>
    </source>
</evidence>
<gene>
    <name evidence="15 17" type="primary">dinB</name>
    <name evidence="17" type="ORF">ACFOSS_00715</name>
</gene>
<evidence type="ECO:0000256" key="1">
    <source>
        <dbReference type="ARBA" id="ARBA00004496"/>
    </source>
</evidence>
<dbReference type="SUPFAM" id="SSF100879">
    <property type="entry name" value="Lesion bypass DNA polymerase (Y-family), little finger domain"/>
    <property type="match status" value="1"/>
</dbReference>
<evidence type="ECO:0000313" key="17">
    <source>
        <dbReference type="EMBL" id="MFC3911989.1"/>
    </source>
</evidence>
<evidence type="ECO:0000256" key="15">
    <source>
        <dbReference type="HAMAP-Rule" id="MF_01113"/>
    </source>
</evidence>
<dbReference type="InterPro" id="IPR036775">
    <property type="entry name" value="DNA_pol_Y-fam_lit_finger_sf"/>
</dbReference>
<evidence type="ECO:0000256" key="10">
    <source>
        <dbReference type="ARBA" id="ARBA00022842"/>
    </source>
</evidence>